<evidence type="ECO:0000313" key="3">
    <source>
        <dbReference type="Proteomes" id="UP001154329"/>
    </source>
</evidence>
<feature type="transmembrane region" description="Helical" evidence="1">
    <location>
        <begin position="169"/>
        <end position="187"/>
    </location>
</feature>
<reference evidence="2" key="2">
    <citation type="submission" date="2022-10" db="EMBL/GenBank/DDBJ databases">
        <authorList>
            <consortium name="ENA_rothamsted_submissions"/>
            <consortium name="culmorum"/>
            <person name="King R."/>
        </authorList>
    </citation>
    <scope>NUCLEOTIDE SEQUENCE</scope>
</reference>
<gene>
    <name evidence="2" type="ORF">APHIGO_LOCUS7127</name>
</gene>
<keyword evidence="1" id="KW-0472">Membrane</keyword>
<protein>
    <submittedName>
        <fullName evidence="2">Uncharacterized protein</fullName>
    </submittedName>
</protein>
<keyword evidence="1" id="KW-1133">Transmembrane helix</keyword>
<dbReference type="AlphaFoldDB" id="A0A9P0J2H6"/>
<dbReference type="Proteomes" id="UP001154329">
    <property type="component" value="Chromosome 2"/>
</dbReference>
<evidence type="ECO:0000256" key="1">
    <source>
        <dbReference type="SAM" id="Phobius"/>
    </source>
</evidence>
<keyword evidence="1" id="KW-0812">Transmembrane</keyword>
<name>A0A9P0J2H6_APHGO</name>
<keyword evidence="3" id="KW-1185">Reference proteome</keyword>
<evidence type="ECO:0000313" key="2">
    <source>
        <dbReference type="EMBL" id="CAH1726197.1"/>
    </source>
</evidence>
<feature type="transmembrane region" description="Helical" evidence="1">
    <location>
        <begin position="55"/>
        <end position="78"/>
    </location>
</feature>
<proteinExistence type="predicted"/>
<accession>A0A9P0J2H6</accession>
<sequence>MCKRAKKNVQTIILQSRQLICVLISVSTFQPSSSLKELSAVRAQRKALIDRTGKIISSITYGAQILMVIGTTAAAAVFEVHRALLLTERSGPAADLLDVLQRFLRLFALCKVSGDVGKVANEIVTILLDINPSTDTHLEDEISFFLWEIENPPAEMRLACGTLVLGPRLFVSVFSWCVGFILILLQFRWPRTY</sequence>
<dbReference type="EMBL" id="OU899035">
    <property type="protein sequence ID" value="CAH1726197.1"/>
    <property type="molecule type" value="Genomic_DNA"/>
</dbReference>
<organism evidence="2 3">
    <name type="scientific">Aphis gossypii</name>
    <name type="common">Cotton aphid</name>
    <dbReference type="NCBI Taxonomy" id="80765"/>
    <lineage>
        <taxon>Eukaryota</taxon>
        <taxon>Metazoa</taxon>
        <taxon>Ecdysozoa</taxon>
        <taxon>Arthropoda</taxon>
        <taxon>Hexapoda</taxon>
        <taxon>Insecta</taxon>
        <taxon>Pterygota</taxon>
        <taxon>Neoptera</taxon>
        <taxon>Paraneoptera</taxon>
        <taxon>Hemiptera</taxon>
        <taxon>Sternorrhyncha</taxon>
        <taxon>Aphidomorpha</taxon>
        <taxon>Aphidoidea</taxon>
        <taxon>Aphididae</taxon>
        <taxon>Aphidini</taxon>
        <taxon>Aphis</taxon>
        <taxon>Aphis</taxon>
    </lineage>
</organism>
<reference evidence="2" key="1">
    <citation type="submission" date="2022-02" db="EMBL/GenBank/DDBJ databases">
        <authorList>
            <person name="King R."/>
        </authorList>
    </citation>
    <scope>NUCLEOTIDE SEQUENCE</scope>
</reference>